<organism evidence="1 2">
    <name type="scientific">Mycobacterium phage Mindy</name>
    <dbReference type="NCBI Taxonomy" id="1647311"/>
    <lineage>
        <taxon>Viruses</taxon>
        <taxon>Duplodnaviria</taxon>
        <taxon>Heunggongvirae</taxon>
        <taxon>Uroviricota</taxon>
        <taxon>Caudoviricetes</taxon>
        <taxon>Kostyavirus</taxon>
        <taxon>Kostyavirus toto</taxon>
    </lineage>
</organism>
<evidence type="ECO:0000313" key="2">
    <source>
        <dbReference type="Proteomes" id="UP000201946"/>
    </source>
</evidence>
<proteinExistence type="predicted"/>
<dbReference type="Proteomes" id="UP000201946">
    <property type="component" value="Segment"/>
</dbReference>
<dbReference type="GeneID" id="26796392"/>
<name>A0A0F6SK07_9CAUD</name>
<evidence type="ECO:0000313" key="1">
    <source>
        <dbReference type="EMBL" id="AKF15137.1"/>
    </source>
</evidence>
<dbReference type="RefSeq" id="YP_009225394.1">
    <property type="nucleotide sequence ID" value="NC_029093.1"/>
</dbReference>
<accession>A0A0F6SK07</accession>
<protein>
    <submittedName>
        <fullName evidence="1">Uncharacterized protein</fullName>
    </submittedName>
</protein>
<dbReference type="EMBL" id="KR080204">
    <property type="protein sequence ID" value="AKF15137.1"/>
    <property type="molecule type" value="Genomic_DNA"/>
</dbReference>
<dbReference type="InterPro" id="IPR055850">
    <property type="entry name" value="DUF7427"/>
</dbReference>
<sequence>MRPADKAWATMATGIVLYEAFAKDDELLSEGWDRYMKSHPVIAFAGPFLVAGHLTNTLPPWADPIHQSFLLLGHVAKKLSTFIHRHS</sequence>
<dbReference type="KEGG" id="vg:26796392"/>
<gene>
    <name evidence="1" type="primary">109</name>
    <name evidence="1" type="ORF">SEA_MINDY_109</name>
</gene>
<dbReference type="Pfam" id="PF24202">
    <property type="entry name" value="DUF7427"/>
    <property type="match status" value="1"/>
</dbReference>
<reference evidence="1 2" key="1">
    <citation type="journal article" date="2015" name="Genome Announc.">
        <title>Genome Sequence of Mycobacteriophage Mindy.</title>
        <authorList>
            <person name="Pope W.H."/>
            <person name="Bernstein N.I."/>
            <person name="Fasolas C.S."/>
            <person name="Mezghani N."/>
            <person name="Pressimone C.A."/>
            <person name="Selvakumar P."/>
            <person name="Stanton A.C."/>
            <person name="Lapin J.S."/>
            <person name="Prout A.K."/>
            <person name="Grubb S.R."/>
            <person name="Warner M.H."/>
            <person name="Bowman C.A."/>
            <person name="Russell D.A."/>
            <person name="Hatfull G.F."/>
        </authorList>
    </citation>
    <scope>NUCLEOTIDE SEQUENCE [LARGE SCALE GENOMIC DNA]</scope>
</reference>